<keyword evidence="4 9" id="KW-1003">Cell membrane</keyword>
<dbReference type="NCBIfam" id="TIGR01843">
    <property type="entry name" value="type_I_hlyD"/>
    <property type="match status" value="1"/>
</dbReference>
<dbReference type="SUPFAM" id="SSF111369">
    <property type="entry name" value="HlyD-like secretion proteins"/>
    <property type="match status" value="1"/>
</dbReference>
<dbReference type="Proteomes" id="UP000651050">
    <property type="component" value="Unassembled WGS sequence"/>
</dbReference>
<evidence type="ECO:0000256" key="1">
    <source>
        <dbReference type="ARBA" id="ARBA00004377"/>
    </source>
</evidence>
<dbReference type="Gene3D" id="2.40.30.170">
    <property type="match status" value="1"/>
</dbReference>
<comment type="similarity">
    <text evidence="2 9">Belongs to the membrane fusion protein (MFP) (TC 8.A.1) family.</text>
</comment>
<evidence type="ECO:0000256" key="4">
    <source>
        <dbReference type="ARBA" id="ARBA00022475"/>
    </source>
</evidence>
<feature type="transmembrane region" description="Helical" evidence="9">
    <location>
        <begin position="30"/>
        <end position="53"/>
    </location>
</feature>
<keyword evidence="6 9" id="KW-0812">Transmembrane</keyword>
<comment type="caution">
    <text evidence="11">The sequence shown here is derived from an EMBL/GenBank/DDBJ whole genome shotgun (WGS) entry which is preliminary data.</text>
</comment>
<dbReference type="GO" id="GO:0005886">
    <property type="term" value="C:plasma membrane"/>
    <property type="evidence" value="ECO:0007669"/>
    <property type="project" value="UniProtKB-SubCell"/>
</dbReference>
<accession>A0A931H7I8</accession>
<organism evidence="11 12">
    <name type="scientific">Caenimonas aquaedulcis</name>
    <dbReference type="NCBI Taxonomy" id="2793270"/>
    <lineage>
        <taxon>Bacteria</taxon>
        <taxon>Pseudomonadati</taxon>
        <taxon>Pseudomonadota</taxon>
        <taxon>Betaproteobacteria</taxon>
        <taxon>Burkholderiales</taxon>
        <taxon>Comamonadaceae</taxon>
        <taxon>Caenimonas</taxon>
    </lineage>
</organism>
<dbReference type="EMBL" id="JADWYS010000001">
    <property type="protein sequence ID" value="MBG9390041.1"/>
    <property type="molecule type" value="Genomic_DNA"/>
</dbReference>
<keyword evidence="7 9" id="KW-1133">Transmembrane helix</keyword>
<name>A0A931H7I8_9BURK</name>
<dbReference type="PANTHER" id="PTHR30386:SF26">
    <property type="entry name" value="TRANSPORT PROTEIN COMB"/>
    <property type="match status" value="1"/>
</dbReference>
<dbReference type="InterPro" id="IPR050739">
    <property type="entry name" value="MFP"/>
</dbReference>
<dbReference type="InterPro" id="IPR058982">
    <property type="entry name" value="Beta-barrel_AprE"/>
</dbReference>
<comment type="subcellular location">
    <subcellularLocation>
        <location evidence="1 9">Cell inner membrane</location>
        <topology evidence="1 9">Single-pass membrane protein</topology>
    </subcellularLocation>
</comment>
<proteinExistence type="inferred from homology"/>
<evidence type="ECO:0000256" key="5">
    <source>
        <dbReference type="ARBA" id="ARBA00022519"/>
    </source>
</evidence>
<dbReference type="RefSeq" id="WP_196987802.1">
    <property type="nucleotide sequence ID" value="NZ_JADWYS010000001.1"/>
</dbReference>
<evidence type="ECO:0000256" key="8">
    <source>
        <dbReference type="ARBA" id="ARBA00023136"/>
    </source>
</evidence>
<evidence type="ECO:0000256" key="9">
    <source>
        <dbReference type="RuleBase" id="RU365093"/>
    </source>
</evidence>
<dbReference type="InterPro" id="IPR010129">
    <property type="entry name" value="T1SS_HlyD"/>
</dbReference>
<evidence type="ECO:0000313" key="11">
    <source>
        <dbReference type="EMBL" id="MBG9390041.1"/>
    </source>
</evidence>
<evidence type="ECO:0000259" key="10">
    <source>
        <dbReference type="Pfam" id="PF26002"/>
    </source>
</evidence>
<sequence length="441" mass="48841">MNFGAWTQRFGSWKEEALSDPEGDDGTRSVRIVTCTVAVFVIAAFIWASMFHIDELARGQGRLVPVGRVQPVQNQDGGVLVAMLVAEGSRVRAGDVLAELDDKTQRSDYEEPHRRWLQSIASLARIEAELASRPIAFPHSLEGEQRIRDDEIAAHRANRAELAAILAGYDEIAIQKREMLERARRELVLRQQEAAMLVKELEIVRPLVPAVLAETEVLRKERDLLNVRSSVVAQEHAMGELTSAIAQARADHAKALGDYRARLQKELVERRADADIYAPRSAARADKVARAKLLAPVDGVVKAVYFRRPGQVVPPAGVVLDLVPTDEVLMIEARILPSDVGFLRPHQRVRVKVSSFDFAIYGALDGTVRNISADSVQEKDGKEFYVAQVALEGVLKDKSGQPLPLVPGMQVNLDIVTGSRTVLTYLFKPIVRGLNQSFTER</sequence>
<evidence type="ECO:0000256" key="2">
    <source>
        <dbReference type="ARBA" id="ARBA00009477"/>
    </source>
</evidence>
<dbReference type="Gene3D" id="2.40.50.100">
    <property type="match status" value="1"/>
</dbReference>
<evidence type="ECO:0000256" key="3">
    <source>
        <dbReference type="ARBA" id="ARBA00022448"/>
    </source>
</evidence>
<keyword evidence="3 9" id="KW-0813">Transport</keyword>
<evidence type="ECO:0000313" key="12">
    <source>
        <dbReference type="Proteomes" id="UP000651050"/>
    </source>
</evidence>
<evidence type="ECO:0000256" key="6">
    <source>
        <dbReference type="ARBA" id="ARBA00022692"/>
    </source>
</evidence>
<dbReference type="PANTHER" id="PTHR30386">
    <property type="entry name" value="MEMBRANE FUSION SUBUNIT OF EMRAB-TOLC MULTIDRUG EFFLUX PUMP"/>
    <property type="match status" value="1"/>
</dbReference>
<keyword evidence="5 9" id="KW-0997">Cell inner membrane</keyword>
<feature type="domain" description="AprE-like beta-barrel" evidence="10">
    <location>
        <begin position="329"/>
        <end position="418"/>
    </location>
</feature>
<keyword evidence="8 9" id="KW-0472">Membrane</keyword>
<dbReference type="PRINTS" id="PR01490">
    <property type="entry name" value="RTXTOXIND"/>
</dbReference>
<keyword evidence="12" id="KW-1185">Reference proteome</keyword>
<protein>
    <recommendedName>
        <fullName evidence="9">Membrane fusion protein (MFP) family protein</fullName>
    </recommendedName>
</protein>
<dbReference type="Pfam" id="PF26002">
    <property type="entry name" value="Beta-barrel_AprE"/>
    <property type="match status" value="1"/>
</dbReference>
<dbReference type="GO" id="GO:0015031">
    <property type="term" value="P:protein transport"/>
    <property type="evidence" value="ECO:0007669"/>
    <property type="project" value="InterPro"/>
</dbReference>
<dbReference type="AlphaFoldDB" id="A0A931H7I8"/>
<gene>
    <name evidence="11" type="ORF">I5803_18580</name>
</gene>
<evidence type="ECO:0000256" key="7">
    <source>
        <dbReference type="ARBA" id="ARBA00022989"/>
    </source>
</evidence>
<reference evidence="11" key="1">
    <citation type="submission" date="2020-11" db="EMBL/GenBank/DDBJ databases">
        <title>Bacterial whole genome sequence for Caenimonas sp. DR4.4.</title>
        <authorList>
            <person name="Le V."/>
            <person name="Ko S.-R."/>
            <person name="Ahn C.-Y."/>
            <person name="Oh H.-M."/>
        </authorList>
    </citation>
    <scope>NUCLEOTIDE SEQUENCE</scope>
    <source>
        <strain evidence="11">DR4.4</strain>
    </source>
</reference>